<organism evidence="1 2">
    <name type="scientific">Photobacterium aphoticum</name>
    <dbReference type="NCBI Taxonomy" id="754436"/>
    <lineage>
        <taxon>Bacteria</taxon>
        <taxon>Pseudomonadati</taxon>
        <taxon>Pseudomonadota</taxon>
        <taxon>Gammaproteobacteria</taxon>
        <taxon>Vibrionales</taxon>
        <taxon>Vibrionaceae</taxon>
        <taxon>Photobacterium</taxon>
    </lineage>
</organism>
<sequence>MMLTFPLQKAHFTAHKTLIAQSADFEIHAFAYRSGIEALEIKNSQGHLVCCHSWAK</sequence>
<accession>A0A090QLR5</accession>
<name>A0A090QLR5_9GAMM</name>
<comment type="caution">
    <text evidence="1">The sequence shown here is derived from an EMBL/GenBank/DDBJ whole genome shotgun (WGS) entry which is preliminary data.</text>
</comment>
<protein>
    <submittedName>
        <fullName evidence="1">Uncharacterized protein</fullName>
    </submittedName>
</protein>
<dbReference type="STRING" id="754436.JCM19237_2022"/>
<evidence type="ECO:0000313" key="2">
    <source>
        <dbReference type="Proteomes" id="UP000029227"/>
    </source>
</evidence>
<dbReference type="EMBL" id="BBMN01000003">
    <property type="protein sequence ID" value="GAL03871.1"/>
    <property type="molecule type" value="Genomic_DNA"/>
</dbReference>
<proteinExistence type="predicted"/>
<dbReference type="AlphaFoldDB" id="A0A090QLR5"/>
<evidence type="ECO:0000313" key="1">
    <source>
        <dbReference type="EMBL" id="GAL03871.1"/>
    </source>
</evidence>
<reference evidence="1 2" key="1">
    <citation type="journal article" date="2014" name="Genome Announc.">
        <title>Draft Genome Sequences of Two Vibrionaceae Species, Vibrio ponticus C121 and Photobacterium aphoticum C119, Isolated as Coral Reef Microbiota.</title>
        <authorList>
            <person name="Al-saari N."/>
            <person name="Meirelles P.M."/>
            <person name="Mino S."/>
            <person name="Suda W."/>
            <person name="Oshima K."/>
            <person name="Hattori M."/>
            <person name="Ohkuma M."/>
            <person name="Thompson F.L."/>
            <person name="Gomez-Gil B."/>
            <person name="Sawabe T."/>
            <person name="Sawabe T."/>
        </authorList>
    </citation>
    <scope>NUCLEOTIDE SEQUENCE [LARGE SCALE GENOMIC DNA]</scope>
    <source>
        <strain evidence="1 2">JCM 19237</strain>
    </source>
</reference>
<gene>
    <name evidence="1" type="ORF">JCM19237_2022</name>
</gene>
<dbReference type="Proteomes" id="UP000029227">
    <property type="component" value="Unassembled WGS sequence"/>
</dbReference>